<dbReference type="AlphaFoldDB" id="A0AAV4RF54"/>
<sequence length="93" mass="10272">MSIRRFRHFANVRVVRNVRVGRITHRAGSFQDNRGISGSSKRGGGIGNKSEGSSMNERRASTSNGGCLRRVIIDAFASEDSRVEIQNVAWIIP</sequence>
<feature type="region of interest" description="Disordered" evidence="1">
    <location>
        <begin position="29"/>
        <end position="64"/>
    </location>
</feature>
<accession>A0AAV4RF54</accession>
<comment type="caution">
    <text evidence="2">The sequence shown here is derived from an EMBL/GenBank/DDBJ whole genome shotgun (WGS) entry which is preliminary data.</text>
</comment>
<organism evidence="2 3">
    <name type="scientific">Caerostris darwini</name>
    <dbReference type="NCBI Taxonomy" id="1538125"/>
    <lineage>
        <taxon>Eukaryota</taxon>
        <taxon>Metazoa</taxon>
        <taxon>Ecdysozoa</taxon>
        <taxon>Arthropoda</taxon>
        <taxon>Chelicerata</taxon>
        <taxon>Arachnida</taxon>
        <taxon>Araneae</taxon>
        <taxon>Araneomorphae</taxon>
        <taxon>Entelegynae</taxon>
        <taxon>Araneoidea</taxon>
        <taxon>Araneidae</taxon>
        <taxon>Caerostris</taxon>
    </lineage>
</organism>
<dbReference type="EMBL" id="BPLQ01006238">
    <property type="protein sequence ID" value="GIY20948.1"/>
    <property type="molecule type" value="Genomic_DNA"/>
</dbReference>
<proteinExistence type="predicted"/>
<evidence type="ECO:0000313" key="2">
    <source>
        <dbReference type="EMBL" id="GIY20948.1"/>
    </source>
</evidence>
<reference evidence="2 3" key="1">
    <citation type="submission" date="2021-06" db="EMBL/GenBank/DDBJ databases">
        <title>Caerostris darwini draft genome.</title>
        <authorList>
            <person name="Kono N."/>
            <person name="Arakawa K."/>
        </authorList>
    </citation>
    <scope>NUCLEOTIDE SEQUENCE [LARGE SCALE GENOMIC DNA]</scope>
</reference>
<evidence type="ECO:0000256" key="1">
    <source>
        <dbReference type="SAM" id="MobiDB-lite"/>
    </source>
</evidence>
<protein>
    <submittedName>
        <fullName evidence="2">Uncharacterized protein</fullName>
    </submittedName>
</protein>
<keyword evidence="3" id="KW-1185">Reference proteome</keyword>
<name>A0AAV4RF54_9ARAC</name>
<evidence type="ECO:0000313" key="3">
    <source>
        <dbReference type="Proteomes" id="UP001054837"/>
    </source>
</evidence>
<dbReference type="Proteomes" id="UP001054837">
    <property type="component" value="Unassembled WGS sequence"/>
</dbReference>
<feature type="compositionally biased region" description="Polar residues" evidence="1">
    <location>
        <begin position="51"/>
        <end position="64"/>
    </location>
</feature>
<gene>
    <name evidence="2" type="ORF">CDAR_582431</name>
</gene>